<dbReference type="Proteomes" id="UP000316304">
    <property type="component" value="Unassembled WGS sequence"/>
</dbReference>
<dbReference type="PIRSF" id="PIRSF000164">
    <property type="entry name" value="DHO_oxidase"/>
    <property type="match status" value="1"/>
</dbReference>
<sequence>MKIDLSTAYGGLILDSPIVVGASPMVSDEQTRSSLEAAGAGAVVLPSVFEEQVIRWTQKMGRPITEREQALLARSERFRIRSAGEGAEDYLALVERASSQLSIPVIASLNGYSANGWLDFAGELEQAGAAGVELNVYHAPVSDYRGSGEIEDSIVAAVGEVNEAISIPLFIKFERVGVSLPHLARRVCSGANGFVVYGRGPDTDICLESLKLKSFWSLTAPGSAIQLLNPIMRVHATCPAMSIAASGGIASCEDVIKVLLAGADVAMITSELYRSGPTTIRTLIDGLVAFLQRHHFKSLRDLQLHRPLEFANDQERVHYIAALSARLNVASPADSVSPRP</sequence>
<dbReference type="PANTHER" id="PTHR48109">
    <property type="entry name" value="DIHYDROOROTATE DEHYDROGENASE (QUINONE), MITOCHONDRIAL-RELATED"/>
    <property type="match status" value="1"/>
</dbReference>
<dbReference type="AlphaFoldDB" id="A0A5C6CE37"/>
<evidence type="ECO:0000313" key="7">
    <source>
        <dbReference type="Proteomes" id="UP000316304"/>
    </source>
</evidence>
<dbReference type="Gene3D" id="3.20.20.70">
    <property type="entry name" value="Aldolase class I"/>
    <property type="match status" value="1"/>
</dbReference>
<dbReference type="GO" id="GO:0004152">
    <property type="term" value="F:dihydroorotate dehydrogenase activity"/>
    <property type="evidence" value="ECO:0007669"/>
    <property type="project" value="InterPro"/>
</dbReference>
<dbReference type="UniPathway" id="UPA00070"/>
<evidence type="ECO:0000256" key="3">
    <source>
        <dbReference type="ARBA" id="ARBA00022630"/>
    </source>
</evidence>
<comment type="pathway">
    <text evidence="2">Pyrimidine metabolism; UMP biosynthesis via de novo pathway.</text>
</comment>
<dbReference type="InterPro" id="IPR013785">
    <property type="entry name" value="Aldolase_TIM"/>
</dbReference>
<keyword evidence="3" id="KW-0285">Flavoprotein</keyword>
<dbReference type="GO" id="GO:0044205">
    <property type="term" value="P:'de novo' UMP biosynthetic process"/>
    <property type="evidence" value="ECO:0007669"/>
    <property type="project" value="UniProtKB-UniPathway"/>
</dbReference>
<dbReference type="EMBL" id="SJPT01000005">
    <property type="protein sequence ID" value="TWU22285.1"/>
    <property type="molecule type" value="Genomic_DNA"/>
</dbReference>
<keyword evidence="4" id="KW-0288">FMN</keyword>
<evidence type="ECO:0000313" key="6">
    <source>
        <dbReference type="EMBL" id="TWU22285.1"/>
    </source>
</evidence>
<evidence type="ECO:0000256" key="5">
    <source>
        <dbReference type="ARBA" id="ARBA00022975"/>
    </source>
</evidence>
<reference evidence="6 7" key="1">
    <citation type="submission" date="2019-02" db="EMBL/GenBank/DDBJ databases">
        <title>Deep-cultivation of Planctomycetes and their phenomic and genomic characterization uncovers novel biology.</title>
        <authorList>
            <person name="Wiegand S."/>
            <person name="Jogler M."/>
            <person name="Boedeker C."/>
            <person name="Pinto D."/>
            <person name="Vollmers J."/>
            <person name="Rivas-Marin E."/>
            <person name="Kohn T."/>
            <person name="Peeters S.H."/>
            <person name="Heuer A."/>
            <person name="Rast P."/>
            <person name="Oberbeckmann S."/>
            <person name="Bunk B."/>
            <person name="Jeske O."/>
            <person name="Meyerdierks A."/>
            <person name="Storesund J.E."/>
            <person name="Kallscheuer N."/>
            <person name="Luecker S."/>
            <person name="Lage O.M."/>
            <person name="Pohl T."/>
            <person name="Merkel B.J."/>
            <person name="Hornburger P."/>
            <person name="Mueller R.-W."/>
            <person name="Bruemmer F."/>
            <person name="Labrenz M."/>
            <person name="Spormann A.M."/>
            <person name="Op Den Camp H."/>
            <person name="Overmann J."/>
            <person name="Amann R."/>
            <person name="Jetten M.S.M."/>
            <person name="Mascher T."/>
            <person name="Medema M.H."/>
            <person name="Devos D.P."/>
            <person name="Kaster A.-K."/>
            <person name="Ovreas L."/>
            <person name="Rohde M."/>
            <person name="Galperin M.Y."/>
            <person name="Jogler C."/>
        </authorList>
    </citation>
    <scope>NUCLEOTIDE SEQUENCE [LARGE SCALE GENOMIC DNA]</scope>
    <source>
        <strain evidence="6 7">Pla52o</strain>
    </source>
</reference>
<dbReference type="RefSeq" id="WP_146595744.1">
    <property type="nucleotide sequence ID" value="NZ_SJPT01000005.1"/>
</dbReference>
<keyword evidence="5" id="KW-0665">Pyrimidine biosynthesis</keyword>
<keyword evidence="7" id="KW-1185">Reference proteome</keyword>
<protein>
    <submittedName>
        <fullName evidence="6">Dihydroorotate dehydrogenase 2</fullName>
    </submittedName>
</protein>
<dbReference type="SUPFAM" id="SSF51395">
    <property type="entry name" value="FMN-linked oxidoreductases"/>
    <property type="match status" value="1"/>
</dbReference>
<evidence type="ECO:0000256" key="4">
    <source>
        <dbReference type="ARBA" id="ARBA00022643"/>
    </source>
</evidence>
<gene>
    <name evidence="6" type="ORF">Pla52o_33410</name>
</gene>
<evidence type="ECO:0000256" key="1">
    <source>
        <dbReference type="ARBA" id="ARBA00001917"/>
    </source>
</evidence>
<accession>A0A5C6CE37</accession>
<evidence type="ECO:0000256" key="2">
    <source>
        <dbReference type="ARBA" id="ARBA00004725"/>
    </source>
</evidence>
<dbReference type="InterPro" id="IPR050074">
    <property type="entry name" value="DHO_dehydrogenase"/>
</dbReference>
<dbReference type="GO" id="GO:0006207">
    <property type="term" value="P:'de novo' pyrimidine nucleobase biosynthetic process"/>
    <property type="evidence" value="ECO:0007669"/>
    <property type="project" value="TreeGrafter"/>
</dbReference>
<dbReference type="OrthoDB" id="9794954at2"/>
<dbReference type="GO" id="GO:0005737">
    <property type="term" value="C:cytoplasm"/>
    <property type="evidence" value="ECO:0007669"/>
    <property type="project" value="TreeGrafter"/>
</dbReference>
<dbReference type="PANTHER" id="PTHR48109:SF3">
    <property type="entry name" value="SLL0744 PROTEIN"/>
    <property type="match status" value="1"/>
</dbReference>
<name>A0A5C6CE37_9BACT</name>
<organism evidence="6 7">
    <name type="scientific">Novipirellula galeiformis</name>
    <dbReference type="NCBI Taxonomy" id="2528004"/>
    <lineage>
        <taxon>Bacteria</taxon>
        <taxon>Pseudomonadati</taxon>
        <taxon>Planctomycetota</taxon>
        <taxon>Planctomycetia</taxon>
        <taxon>Pirellulales</taxon>
        <taxon>Pirellulaceae</taxon>
        <taxon>Novipirellula</taxon>
    </lineage>
</organism>
<proteinExistence type="predicted"/>
<dbReference type="InterPro" id="IPR012135">
    <property type="entry name" value="Dihydroorotate_DH_1_2"/>
</dbReference>
<comment type="cofactor">
    <cofactor evidence="1">
        <name>FMN</name>
        <dbReference type="ChEBI" id="CHEBI:58210"/>
    </cofactor>
</comment>
<comment type="caution">
    <text evidence="6">The sequence shown here is derived from an EMBL/GenBank/DDBJ whole genome shotgun (WGS) entry which is preliminary data.</text>
</comment>